<gene>
    <name evidence="3" type="ORF">QJS04_geneDACA008504</name>
</gene>
<reference evidence="3" key="1">
    <citation type="journal article" date="2023" name="Nat. Commun.">
        <title>Diploid and tetraploid genomes of Acorus and the evolution of monocots.</title>
        <authorList>
            <person name="Ma L."/>
            <person name="Liu K.W."/>
            <person name="Li Z."/>
            <person name="Hsiao Y.Y."/>
            <person name="Qi Y."/>
            <person name="Fu T."/>
            <person name="Tang G.D."/>
            <person name="Zhang D."/>
            <person name="Sun W.H."/>
            <person name="Liu D.K."/>
            <person name="Li Y."/>
            <person name="Chen G.Z."/>
            <person name="Liu X.D."/>
            <person name="Liao X.Y."/>
            <person name="Jiang Y.T."/>
            <person name="Yu X."/>
            <person name="Hao Y."/>
            <person name="Huang J."/>
            <person name="Zhao X.W."/>
            <person name="Ke S."/>
            <person name="Chen Y.Y."/>
            <person name="Wu W.L."/>
            <person name="Hsu J.L."/>
            <person name="Lin Y.F."/>
            <person name="Huang M.D."/>
            <person name="Li C.Y."/>
            <person name="Huang L."/>
            <person name="Wang Z.W."/>
            <person name="Zhao X."/>
            <person name="Zhong W.Y."/>
            <person name="Peng D.H."/>
            <person name="Ahmad S."/>
            <person name="Lan S."/>
            <person name="Zhang J.S."/>
            <person name="Tsai W.C."/>
            <person name="Van de Peer Y."/>
            <person name="Liu Z.J."/>
        </authorList>
    </citation>
    <scope>NUCLEOTIDE SEQUENCE</scope>
    <source>
        <strain evidence="3">SCP</strain>
    </source>
</reference>
<keyword evidence="4" id="KW-1185">Reference proteome</keyword>
<evidence type="ECO:0000313" key="3">
    <source>
        <dbReference type="EMBL" id="KAK1262861.1"/>
    </source>
</evidence>
<keyword evidence="2" id="KW-0472">Membrane</keyword>
<evidence type="ECO:0000256" key="2">
    <source>
        <dbReference type="SAM" id="Phobius"/>
    </source>
</evidence>
<keyword evidence="2" id="KW-0812">Transmembrane</keyword>
<comment type="caution">
    <text evidence="3">The sequence shown here is derived from an EMBL/GenBank/DDBJ whole genome shotgun (WGS) entry which is preliminary data.</text>
</comment>
<evidence type="ECO:0000313" key="4">
    <source>
        <dbReference type="Proteomes" id="UP001179952"/>
    </source>
</evidence>
<dbReference type="EMBL" id="JAUJYN010000009">
    <property type="protein sequence ID" value="KAK1262861.1"/>
    <property type="molecule type" value="Genomic_DNA"/>
</dbReference>
<feature type="transmembrane region" description="Helical" evidence="2">
    <location>
        <begin position="124"/>
        <end position="147"/>
    </location>
</feature>
<organism evidence="3 4">
    <name type="scientific">Acorus gramineus</name>
    <name type="common">Dwarf sweet flag</name>
    <dbReference type="NCBI Taxonomy" id="55184"/>
    <lineage>
        <taxon>Eukaryota</taxon>
        <taxon>Viridiplantae</taxon>
        <taxon>Streptophyta</taxon>
        <taxon>Embryophyta</taxon>
        <taxon>Tracheophyta</taxon>
        <taxon>Spermatophyta</taxon>
        <taxon>Magnoliopsida</taxon>
        <taxon>Liliopsida</taxon>
        <taxon>Acoraceae</taxon>
        <taxon>Acorus</taxon>
    </lineage>
</organism>
<dbReference type="AlphaFoldDB" id="A0AAV9AFF2"/>
<feature type="compositionally biased region" description="Polar residues" evidence="1">
    <location>
        <begin position="161"/>
        <end position="172"/>
    </location>
</feature>
<accession>A0AAV9AFF2</accession>
<protein>
    <submittedName>
        <fullName evidence="3">Uncharacterized protein</fullName>
    </submittedName>
</protein>
<dbReference type="Proteomes" id="UP001179952">
    <property type="component" value="Unassembled WGS sequence"/>
</dbReference>
<feature type="region of interest" description="Disordered" evidence="1">
    <location>
        <begin position="161"/>
        <end position="197"/>
    </location>
</feature>
<dbReference type="PANTHER" id="PTHR36393:SF1">
    <property type="entry name" value="SULFATE ADENYLYLTRANSFERASE SUBUNIT"/>
    <property type="match status" value="1"/>
</dbReference>
<evidence type="ECO:0000256" key="1">
    <source>
        <dbReference type="SAM" id="MobiDB-lite"/>
    </source>
</evidence>
<reference evidence="3" key="2">
    <citation type="submission" date="2023-06" db="EMBL/GenBank/DDBJ databases">
        <authorList>
            <person name="Ma L."/>
            <person name="Liu K.-W."/>
            <person name="Li Z."/>
            <person name="Hsiao Y.-Y."/>
            <person name="Qi Y."/>
            <person name="Fu T."/>
            <person name="Tang G."/>
            <person name="Zhang D."/>
            <person name="Sun W.-H."/>
            <person name="Liu D.-K."/>
            <person name="Li Y."/>
            <person name="Chen G.-Z."/>
            <person name="Liu X.-D."/>
            <person name="Liao X.-Y."/>
            <person name="Jiang Y.-T."/>
            <person name="Yu X."/>
            <person name="Hao Y."/>
            <person name="Huang J."/>
            <person name="Zhao X.-W."/>
            <person name="Ke S."/>
            <person name="Chen Y.-Y."/>
            <person name="Wu W.-L."/>
            <person name="Hsu J.-L."/>
            <person name="Lin Y.-F."/>
            <person name="Huang M.-D."/>
            <person name="Li C.-Y."/>
            <person name="Huang L."/>
            <person name="Wang Z.-W."/>
            <person name="Zhao X."/>
            <person name="Zhong W.-Y."/>
            <person name="Peng D.-H."/>
            <person name="Ahmad S."/>
            <person name="Lan S."/>
            <person name="Zhang J.-S."/>
            <person name="Tsai W.-C."/>
            <person name="Van De Peer Y."/>
            <person name="Liu Z.-J."/>
        </authorList>
    </citation>
    <scope>NUCLEOTIDE SEQUENCE</scope>
    <source>
        <strain evidence="3">SCP</strain>
        <tissue evidence="3">Leaves</tissue>
    </source>
</reference>
<feature type="compositionally biased region" description="Basic and acidic residues" evidence="1">
    <location>
        <begin position="173"/>
        <end position="197"/>
    </location>
</feature>
<proteinExistence type="predicted"/>
<sequence length="197" mass="21935">MALMTTSSLLLHRPIVPTNPNPRWAALQQKLRSGSRGRHSCFFSGGNRKQEEAKKALESALGGKKSEFEKWNKEIQKREEMGGGNDSGSGGWFGGGGEWFGGFFGDRFWEEAQQACLTMLGITFLLLLLAKGNVMFAVVFNSLLFALRGWRNWFTLVSSTISGKTSPSMSELEQSRKESNEIRSSAKESVVRKWGMD</sequence>
<keyword evidence="2" id="KW-1133">Transmembrane helix</keyword>
<dbReference type="PANTHER" id="PTHR36393">
    <property type="entry name" value="SULFATE ADENYLYLTRANSFERASE SUBUNIT"/>
    <property type="match status" value="1"/>
</dbReference>
<name>A0AAV9AFF2_ACOGR</name>